<dbReference type="OrthoDB" id="2431049at2759"/>
<name>A0A139A3Y6_GONPJ</name>
<accession>A0A139A3Y6</accession>
<protein>
    <recommendedName>
        <fullName evidence="1">Monopolin complex subunit Csm1/Pcs1 C-terminal domain-containing protein</fullName>
    </recommendedName>
</protein>
<dbReference type="InterPro" id="IPR020981">
    <property type="entry name" value="Csm1/Pcs1_C"/>
</dbReference>
<evidence type="ECO:0000313" key="2">
    <source>
        <dbReference type="EMBL" id="KXS11175.1"/>
    </source>
</evidence>
<dbReference type="Proteomes" id="UP000070544">
    <property type="component" value="Unassembled WGS sequence"/>
</dbReference>
<proteinExistence type="predicted"/>
<keyword evidence="3" id="KW-1185">Reference proteome</keyword>
<reference evidence="2 3" key="1">
    <citation type="journal article" date="2015" name="Genome Biol. Evol.">
        <title>Phylogenomic analyses indicate that early fungi evolved digesting cell walls of algal ancestors of land plants.</title>
        <authorList>
            <person name="Chang Y."/>
            <person name="Wang S."/>
            <person name="Sekimoto S."/>
            <person name="Aerts A.L."/>
            <person name="Choi C."/>
            <person name="Clum A."/>
            <person name="LaButti K.M."/>
            <person name="Lindquist E.A."/>
            <person name="Yee Ngan C."/>
            <person name="Ohm R.A."/>
            <person name="Salamov A.A."/>
            <person name="Grigoriev I.V."/>
            <person name="Spatafora J.W."/>
            <person name="Berbee M.L."/>
        </authorList>
    </citation>
    <scope>NUCLEOTIDE SEQUENCE [LARGE SCALE GENOMIC DNA]</scope>
    <source>
        <strain evidence="2 3">JEL478</strain>
    </source>
</reference>
<dbReference type="Gene3D" id="3.90.1150.80">
    <property type="match status" value="1"/>
</dbReference>
<dbReference type="EMBL" id="KQ965806">
    <property type="protein sequence ID" value="KXS11175.1"/>
    <property type="molecule type" value="Genomic_DNA"/>
</dbReference>
<gene>
    <name evidence="2" type="ORF">M427DRAFT_443902</name>
</gene>
<feature type="domain" description="Monopolin complex subunit Csm1/Pcs1 C-terminal" evidence="1">
    <location>
        <begin position="58"/>
        <end position="123"/>
    </location>
</feature>
<dbReference type="Pfam" id="PF12539">
    <property type="entry name" value="Csm1"/>
    <property type="match status" value="1"/>
</dbReference>
<dbReference type="CDD" id="cd23787">
    <property type="entry name" value="RWD_CSM1"/>
    <property type="match status" value="1"/>
</dbReference>
<dbReference type="AlphaFoldDB" id="A0A139A3Y6"/>
<evidence type="ECO:0000313" key="3">
    <source>
        <dbReference type="Proteomes" id="UP000070544"/>
    </source>
</evidence>
<evidence type="ECO:0000259" key="1">
    <source>
        <dbReference type="Pfam" id="PF12539"/>
    </source>
</evidence>
<dbReference type="InterPro" id="IPR038608">
    <property type="entry name" value="Csm1/Pcs1_C_sf"/>
</dbReference>
<sequence>MVAGSVLFCSAAASISELQSQITELERMRSLYEDLTGVKVNGVFEAEEEEEDGEGGNADDNLEFECEQRVKNGTLRYVMQLQKPPAASGQPPQYIYAPTDETRADVANGLLPGYFGKNVQFAKSNGGRWFRLGVQKGW</sequence>
<organism evidence="2 3">
    <name type="scientific">Gonapodya prolifera (strain JEL478)</name>
    <name type="common">Monoblepharis prolifera</name>
    <dbReference type="NCBI Taxonomy" id="1344416"/>
    <lineage>
        <taxon>Eukaryota</taxon>
        <taxon>Fungi</taxon>
        <taxon>Fungi incertae sedis</taxon>
        <taxon>Chytridiomycota</taxon>
        <taxon>Chytridiomycota incertae sedis</taxon>
        <taxon>Monoblepharidomycetes</taxon>
        <taxon>Monoblepharidales</taxon>
        <taxon>Gonapodyaceae</taxon>
        <taxon>Gonapodya</taxon>
    </lineage>
</organism>